<name>A0A381ZKZ7_9ZZZZ</name>
<keyword evidence="1" id="KW-1133">Transmembrane helix</keyword>
<reference evidence="2" key="1">
    <citation type="submission" date="2018-05" db="EMBL/GenBank/DDBJ databases">
        <authorList>
            <person name="Lanie J.A."/>
            <person name="Ng W.-L."/>
            <person name="Kazmierczak K.M."/>
            <person name="Andrzejewski T.M."/>
            <person name="Davidsen T.M."/>
            <person name="Wayne K.J."/>
            <person name="Tettelin H."/>
            <person name="Glass J.I."/>
            <person name="Rusch D."/>
            <person name="Podicherti R."/>
            <person name="Tsui H.-C.T."/>
            <person name="Winkler M.E."/>
        </authorList>
    </citation>
    <scope>NUCLEOTIDE SEQUENCE</scope>
</reference>
<evidence type="ECO:0008006" key="3">
    <source>
        <dbReference type="Google" id="ProtNLM"/>
    </source>
</evidence>
<keyword evidence="1" id="KW-0472">Membrane</keyword>
<organism evidence="2">
    <name type="scientific">marine metagenome</name>
    <dbReference type="NCBI Taxonomy" id="408172"/>
    <lineage>
        <taxon>unclassified sequences</taxon>
        <taxon>metagenomes</taxon>
        <taxon>ecological metagenomes</taxon>
    </lineage>
</organism>
<keyword evidence="1" id="KW-0812">Transmembrane</keyword>
<gene>
    <name evidence="2" type="ORF">METZ01_LOCUS142376</name>
</gene>
<feature type="transmembrane region" description="Helical" evidence="1">
    <location>
        <begin position="12"/>
        <end position="32"/>
    </location>
</feature>
<dbReference type="EMBL" id="UINC01021612">
    <property type="protein sequence ID" value="SVA89522.1"/>
    <property type="molecule type" value="Genomic_DNA"/>
</dbReference>
<sequence length="109" mass="12081">MLAKQNAPDESIVGSVAYSFGIAPRITGFIFLTNMGKLYKLENKNPRTLGEKIEPAGQIADKNNFITFTRTTYGDDISQFFIAVTRTGEVFTSPDLNTWTAKDSVPIKK</sequence>
<dbReference type="AlphaFoldDB" id="A0A381ZKZ7"/>
<evidence type="ECO:0000256" key="1">
    <source>
        <dbReference type="SAM" id="Phobius"/>
    </source>
</evidence>
<proteinExistence type="predicted"/>
<accession>A0A381ZKZ7</accession>
<protein>
    <recommendedName>
        <fullName evidence="3">Glucose/Sorbosone dehydrogenase domain-containing protein</fullName>
    </recommendedName>
</protein>
<evidence type="ECO:0000313" key="2">
    <source>
        <dbReference type="EMBL" id="SVA89522.1"/>
    </source>
</evidence>